<feature type="compositionally biased region" description="Low complexity" evidence="1">
    <location>
        <begin position="273"/>
        <end position="289"/>
    </location>
</feature>
<evidence type="ECO:0000256" key="1">
    <source>
        <dbReference type="SAM" id="MobiDB-lite"/>
    </source>
</evidence>
<evidence type="ECO:0000313" key="3">
    <source>
        <dbReference type="Proteomes" id="UP000095009"/>
    </source>
</evidence>
<proteinExistence type="predicted"/>
<organism evidence="2 3">
    <name type="scientific">Nadsonia fulvescens var. elongata DSM 6958</name>
    <dbReference type="NCBI Taxonomy" id="857566"/>
    <lineage>
        <taxon>Eukaryota</taxon>
        <taxon>Fungi</taxon>
        <taxon>Dikarya</taxon>
        <taxon>Ascomycota</taxon>
        <taxon>Saccharomycotina</taxon>
        <taxon>Dipodascomycetes</taxon>
        <taxon>Dipodascales</taxon>
        <taxon>Dipodascales incertae sedis</taxon>
        <taxon>Nadsonia</taxon>
    </lineage>
</organism>
<dbReference type="EMBL" id="KV454412">
    <property type="protein sequence ID" value="ODQ64239.1"/>
    <property type="molecule type" value="Genomic_DNA"/>
</dbReference>
<dbReference type="STRING" id="857566.A0A1E3PFQ3"/>
<keyword evidence="3" id="KW-1185">Reference proteome</keyword>
<dbReference type="AlphaFoldDB" id="A0A1E3PFQ3"/>
<accession>A0A1E3PFQ3</accession>
<reference evidence="2 3" key="1">
    <citation type="journal article" date="2016" name="Proc. Natl. Acad. Sci. U.S.A.">
        <title>Comparative genomics of biotechnologically important yeasts.</title>
        <authorList>
            <person name="Riley R."/>
            <person name="Haridas S."/>
            <person name="Wolfe K.H."/>
            <person name="Lopes M.R."/>
            <person name="Hittinger C.T."/>
            <person name="Goeker M."/>
            <person name="Salamov A.A."/>
            <person name="Wisecaver J.H."/>
            <person name="Long T.M."/>
            <person name="Calvey C.H."/>
            <person name="Aerts A.L."/>
            <person name="Barry K.W."/>
            <person name="Choi C."/>
            <person name="Clum A."/>
            <person name="Coughlan A.Y."/>
            <person name="Deshpande S."/>
            <person name="Douglass A.P."/>
            <person name="Hanson S.J."/>
            <person name="Klenk H.-P."/>
            <person name="LaButti K.M."/>
            <person name="Lapidus A."/>
            <person name="Lindquist E.A."/>
            <person name="Lipzen A.M."/>
            <person name="Meier-Kolthoff J.P."/>
            <person name="Ohm R.A."/>
            <person name="Otillar R.P."/>
            <person name="Pangilinan J.L."/>
            <person name="Peng Y."/>
            <person name="Rokas A."/>
            <person name="Rosa C.A."/>
            <person name="Scheuner C."/>
            <person name="Sibirny A.A."/>
            <person name="Slot J.C."/>
            <person name="Stielow J.B."/>
            <person name="Sun H."/>
            <person name="Kurtzman C.P."/>
            <person name="Blackwell M."/>
            <person name="Grigoriev I.V."/>
            <person name="Jeffries T.W."/>
        </authorList>
    </citation>
    <scope>NUCLEOTIDE SEQUENCE [LARGE SCALE GENOMIC DNA]</scope>
    <source>
        <strain evidence="2 3">DSM 6958</strain>
    </source>
</reference>
<gene>
    <name evidence="2" type="ORF">NADFUDRAFT_52571</name>
</gene>
<protein>
    <submittedName>
        <fullName evidence="2">Uncharacterized protein</fullName>
    </submittedName>
</protein>
<name>A0A1E3PFQ3_9ASCO</name>
<evidence type="ECO:0000313" key="2">
    <source>
        <dbReference type="EMBL" id="ODQ64239.1"/>
    </source>
</evidence>
<feature type="region of interest" description="Disordered" evidence="1">
    <location>
        <begin position="273"/>
        <end position="292"/>
    </location>
</feature>
<sequence>MLSQIKNHIFNSSRRTLSLNQGEEPPTRSLKRQLGGAQEECNMHSGRIGLAVLPLELLDIIILQLQADLSPIEFVRCLSSLSRVSQDLRYTIVRDYLYPQVTLYTKNQLRRFQKTISRSTGPCGVASTVQILHLVNPINDTPTQTQMSIGKLGYSYSSVSNQHGDKPYIDAAAELIHSLSSLKTLVMTEISPRFEFSIPPPASKSDSSFAYQVESMRFSTVKTLSLASEIGWNMPLRLGLLAPFPNVNNLQIQGMILDANCLVKDSVGSSDSTITPTSISSPPTTGNSSLTMAESTCNSTLTELTLVNCTIAASAWRKIGARFSDLQSLNLIITSLTNVHDMLSLPLYVQSVVSITIDLRCYYDMEGASVAARKKNITNADGHKVDPNLTQADPLPYFMNLCERKCPRLKSLTVRGAPLIKFLDFVAFKDIVGPNFTQLDRLDFMLCLTQAQFLATAPRTDFNKIFVSTPVPIIQVTSLDGNLLYSR</sequence>
<dbReference type="Proteomes" id="UP000095009">
    <property type="component" value="Unassembled WGS sequence"/>
</dbReference>
<dbReference type="OrthoDB" id="4025621at2759"/>